<sequence length="120" mass="14340">MSRKNFFKNERLCSCNDCNKYDSDHDDGCDKTKVINCKPKVIVHRPKIIKNQPTIIKYKPEIIERHPKIIKWYKPKYRCDKSDTKVIGCKPKVTCDCDYSDNEYDHDYGYGYDIYNKIFN</sequence>
<dbReference type="EMBL" id="KY523104">
    <property type="protein sequence ID" value="QKU35710.1"/>
    <property type="molecule type" value="Genomic_DNA"/>
</dbReference>
<dbReference type="KEGG" id="vg:80519152"/>
<accession>A0A6N1NP94</accession>
<dbReference type="RefSeq" id="YP_010782388.1">
    <property type="nucleotide sequence ID" value="NC_075039.1"/>
</dbReference>
<name>A0A6N1NP94_9VIRU</name>
<proteinExistence type="predicted"/>
<dbReference type="GeneID" id="80519152"/>
<reference evidence="1" key="2">
    <citation type="journal article" date="2018" name="Nat. Commun.">
        <title>Tailed giant Tupanvirus possesses the most complete translational apparatus of the known virosphere.</title>
        <authorList>
            <person name="Abrahao J."/>
            <person name="Silva L."/>
            <person name="Silva L.S."/>
            <person name="Khalil J.Y.B."/>
            <person name="Rodrigues R."/>
            <person name="Arantes T."/>
            <person name="Assis F."/>
            <person name="Boratto P."/>
            <person name="Andrade M."/>
            <person name="Kroon E.G."/>
            <person name="Ribeiro B."/>
            <person name="Bergier I."/>
            <person name="Seligmann H."/>
            <person name="Ghigo E."/>
            <person name="Colson P."/>
            <person name="Levasseur A."/>
            <person name="Kroemer G."/>
            <person name="Raoult D."/>
            <person name="La Scola B."/>
        </authorList>
    </citation>
    <scope>NUCLEOTIDE SEQUENCE [LARGE SCALE GENOMIC DNA]</scope>
    <source>
        <strain evidence="1">Soda lake</strain>
    </source>
</reference>
<protein>
    <submittedName>
        <fullName evidence="1">Putative orfan</fullName>
    </submittedName>
</protein>
<evidence type="ECO:0000313" key="1">
    <source>
        <dbReference type="EMBL" id="QKU35710.1"/>
    </source>
</evidence>
<organism evidence="1">
    <name type="scientific">Tupanvirus soda lake</name>
    <dbReference type="NCBI Taxonomy" id="2126985"/>
    <lineage>
        <taxon>Viruses</taxon>
        <taxon>Varidnaviria</taxon>
        <taxon>Bamfordvirae</taxon>
        <taxon>Nucleocytoviricota</taxon>
        <taxon>Megaviricetes</taxon>
        <taxon>Imitervirales</taxon>
        <taxon>Mimiviridae</taxon>
        <taxon>Megamimivirinae</taxon>
        <taxon>Tupanvirus</taxon>
        <taxon>Tupanvirus salinum</taxon>
    </lineage>
</organism>
<reference evidence="1" key="1">
    <citation type="submission" date="2017-01" db="EMBL/GenBank/DDBJ databases">
        <authorList>
            <person name="Assis F.L."/>
            <person name="Abrahao J.S."/>
            <person name="Silva L."/>
            <person name="Khalil J.B."/>
            <person name="Rodrigues R."/>
            <person name="Silva L.S."/>
            <person name="Arantes T."/>
            <person name="Boratto P."/>
            <person name="Andrade M."/>
            <person name="Kroon E.G."/>
            <person name="Ribeiro B."/>
            <person name="Bergier I."/>
            <person name="Seligmann H."/>
            <person name="Ghigo E."/>
            <person name="Colson P."/>
            <person name="Levasseur A."/>
            <person name="Raoult D."/>
            <person name="Scola B.L."/>
        </authorList>
    </citation>
    <scope>NUCLEOTIDE SEQUENCE</scope>
    <source>
        <strain evidence="1">Soda lake</strain>
    </source>
</reference>